<accession>A0A183DLS6</accession>
<reference evidence="3" key="1">
    <citation type="submission" date="2016-06" db="UniProtKB">
        <authorList>
            <consortium name="WormBaseParasite"/>
        </authorList>
    </citation>
    <scope>IDENTIFICATION</scope>
</reference>
<sequence length="67" mass="7578">MAQGCAVGLFDGDVRCFDRPVTLRGRGGNFHLDARYCLCDGDLCTRRSDTWRQYGPKKFVAQRYEAG</sequence>
<evidence type="ECO:0000313" key="3">
    <source>
        <dbReference type="WBParaSite" id="GPUH_0000967801-mRNA-1"/>
    </source>
</evidence>
<name>A0A183DLS6_9BILA</name>
<dbReference type="EMBL" id="UYRT01032757">
    <property type="protein sequence ID" value="VDK75655.1"/>
    <property type="molecule type" value="Genomic_DNA"/>
</dbReference>
<gene>
    <name evidence="1" type="ORF">GPUH_LOCUS9668</name>
</gene>
<dbReference type="WBParaSite" id="GPUH_0000967801-mRNA-1">
    <property type="protein sequence ID" value="GPUH_0000967801-mRNA-1"/>
    <property type="gene ID" value="GPUH_0000967801"/>
</dbReference>
<dbReference type="Proteomes" id="UP000271098">
    <property type="component" value="Unassembled WGS sequence"/>
</dbReference>
<dbReference type="AlphaFoldDB" id="A0A183DLS6"/>
<evidence type="ECO:0000313" key="1">
    <source>
        <dbReference type="EMBL" id="VDK75655.1"/>
    </source>
</evidence>
<proteinExistence type="predicted"/>
<reference evidence="1 2" key="2">
    <citation type="submission" date="2018-11" db="EMBL/GenBank/DDBJ databases">
        <authorList>
            <consortium name="Pathogen Informatics"/>
        </authorList>
    </citation>
    <scope>NUCLEOTIDE SEQUENCE [LARGE SCALE GENOMIC DNA]</scope>
</reference>
<organism evidence="3">
    <name type="scientific">Gongylonema pulchrum</name>
    <dbReference type="NCBI Taxonomy" id="637853"/>
    <lineage>
        <taxon>Eukaryota</taxon>
        <taxon>Metazoa</taxon>
        <taxon>Ecdysozoa</taxon>
        <taxon>Nematoda</taxon>
        <taxon>Chromadorea</taxon>
        <taxon>Rhabditida</taxon>
        <taxon>Spirurina</taxon>
        <taxon>Spiruromorpha</taxon>
        <taxon>Spiruroidea</taxon>
        <taxon>Gongylonematidae</taxon>
        <taxon>Gongylonema</taxon>
    </lineage>
</organism>
<protein>
    <submittedName>
        <fullName evidence="3">Lipoprotein</fullName>
    </submittedName>
</protein>
<keyword evidence="2" id="KW-1185">Reference proteome</keyword>
<evidence type="ECO:0000313" key="2">
    <source>
        <dbReference type="Proteomes" id="UP000271098"/>
    </source>
</evidence>
<dbReference type="OrthoDB" id="5784630at2759"/>